<dbReference type="Gene3D" id="2.170.120.40">
    <property type="entry name" value="YbbR-like domain"/>
    <property type="match status" value="2"/>
</dbReference>
<protein>
    <recommendedName>
        <fullName evidence="4">YbbR-like protein</fullName>
    </recommendedName>
</protein>
<dbReference type="Gene3D" id="2.170.120.30">
    <property type="match status" value="2"/>
</dbReference>
<feature type="compositionally biased region" description="Low complexity" evidence="1">
    <location>
        <begin position="444"/>
        <end position="460"/>
    </location>
</feature>
<evidence type="ECO:0000313" key="2">
    <source>
        <dbReference type="EMBL" id="HIR88963.1"/>
    </source>
</evidence>
<reference evidence="2" key="1">
    <citation type="submission" date="2020-10" db="EMBL/GenBank/DDBJ databases">
        <authorList>
            <person name="Gilroy R."/>
        </authorList>
    </citation>
    <scope>NUCLEOTIDE SEQUENCE</scope>
    <source>
        <strain evidence="2">ChiW13-3771</strain>
    </source>
</reference>
<dbReference type="InterPro" id="IPR053154">
    <property type="entry name" value="c-di-AMP_regulator"/>
</dbReference>
<sequence length="496" mass="54119">MKNKLKKMLSTNIALKVVSLFLAFLLWLVVSNSQNAIQTKSVKVDINYTNEEALQDAGYIVTSRQTSIVITVEVRKNDYYKVTADNFVATADLSKHMGEDLSSQLVKVQVETTGEEENVIKNWNYPKDGPWITVKMDELQTKEMEVELVQTGAVDNSYVLNKEGLTMEPQTVTVSGPKSEFGSLTAVKAQVDLAQFSPENTEMTLPLALYDANNNVIESENLILDPSQVVVRAGVKQLKEVGITFEGVSGEPGAGYGYSQISCDTTTIALAGLKASLAEISSITIPKDALDITGATQTIERDIDITSYLPDGVEVYSNNVITVEIVIEKLETKTYQVPESQINWIGKLDQYGYHIASGEVSVELRAFEEDLDGLDVSQIQLNADVSGLGVGTHTVVFIVNVSDAFSVVEQPTARLQVTLSKDSNSSVSSSEISSEKEEVDDTENITNSTSSSESSSNQEQESSKQEDLDETKSQESSSQDNSSRETVSDDENTSSK</sequence>
<evidence type="ECO:0000256" key="1">
    <source>
        <dbReference type="SAM" id="MobiDB-lite"/>
    </source>
</evidence>
<feature type="compositionally biased region" description="Basic and acidic residues" evidence="1">
    <location>
        <begin position="461"/>
        <end position="473"/>
    </location>
</feature>
<accession>A0A9D1JDA0</accession>
<dbReference type="PANTHER" id="PTHR37804:SF1">
    <property type="entry name" value="CDAA REGULATORY PROTEIN CDAR"/>
    <property type="match status" value="1"/>
</dbReference>
<comment type="caution">
    <text evidence="2">The sequence shown here is derived from an EMBL/GenBank/DDBJ whole genome shotgun (WGS) entry which is preliminary data.</text>
</comment>
<proteinExistence type="predicted"/>
<feature type="compositionally biased region" description="Low complexity" evidence="1">
    <location>
        <begin position="420"/>
        <end position="432"/>
    </location>
</feature>
<reference evidence="2" key="2">
    <citation type="journal article" date="2021" name="PeerJ">
        <title>Extensive microbial diversity within the chicken gut microbiome revealed by metagenomics and culture.</title>
        <authorList>
            <person name="Gilroy R."/>
            <person name="Ravi A."/>
            <person name="Getino M."/>
            <person name="Pursley I."/>
            <person name="Horton D.L."/>
            <person name="Alikhan N.F."/>
            <person name="Baker D."/>
            <person name="Gharbi K."/>
            <person name="Hall N."/>
            <person name="Watson M."/>
            <person name="Adriaenssens E.M."/>
            <person name="Foster-Nyarko E."/>
            <person name="Jarju S."/>
            <person name="Secka A."/>
            <person name="Antonio M."/>
            <person name="Oren A."/>
            <person name="Chaudhuri R.R."/>
            <person name="La Ragione R."/>
            <person name="Hildebrand F."/>
            <person name="Pallen M.J."/>
        </authorList>
    </citation>
    <scope>NUCLEOTIDE SEQUENCE</scope>
    <source>
        <strain evidence="2">ChiW13-3771</strain>
    </source>
</reference>
<dbReference type="InterPro" id="IPR012505">
    <property type="entry name" value="YbbR"/>
</dbReference>
<evidence type="ECO:0000313" key="3">
    <source>
        <dbReference type="Proteomes" id="UP000824201"/>
    </source>
</evidence>
<name>A0A9D1JDA0_9FIRM</name>
<dbReference type="Pfam" id="PF07949">
    <property type="entry name" value="YbbR"/>
    <property type="match status" value="2"/>
</dbReference>
<organism evidence="2 3">
    <name type="scientific">Candidatus Fimimorpha faecalis</name>
    <dbReference type="NCBI Taxonomy" id="2840824"/>
    <lineage>
        <taxon>Bacteria</taxon>
        <taxon>Bacillati</taxon>
        <taxon>Bacillota</taxon>
        <taxon>Clostridia</taxon>
        <taxon>Eubacteriales</taxon>
        <taxon>Candidatus Fimimorpha</taxon>
    </lineage>
</organism>
<feature type="region of interest" description="Disordered" evidence="1">
    <location>
        <begin position="417"/>
        <end position="496"/>
    </location>
</feature>
<dbReference type="AlphaFoldDB" id="A0A9D1JDA0"/>
<dbReference type="PANTHER" id="PTHR37804">
    <property type="entry name" value="CDAA REGULATORY PROTEIN CDAR"/>
    <property type="match status" value="1"/>
</dbReference>
<gene>
    <name evidence="2" type="ORF">IAC96_08450</name>
</gene>
<dbReference type="EMBL" id="DVHN01000106">
    <property type="protein sequence ID" value="HIR88963.1"/>
    <property type="molecule type" value="Genomic_DNA"/>
</dbReference>
<dbReference type="Proteomes" id="UP000824201">
    <property type="component" value="Unassembled WGS sequence"/>
</dbReference>
<evidence type="ECO:0008006" key="4">
    <source>
        <dbReference type="Google" id="ProtNLM"/>
    </source>
</evidence>